<dbReference type="RefSeq" id="XP_025482413.1">
    <property type="nucleotide sequence ID" value="XM_025625876.1"/>
</dbReference>
<dbReference type="GO" id="GO:0000228">
    <property type="term" value="C:nuclear chromosome"/>
    <property type="evidence" value="ECO:0007669"/>
    <property type="project" value="TreeGrafter"/>
</dbReference>
<evidence type="ECO:0000256" key="8">
    <source>
        <dbReference type="ARBA" id="ARBA00023125"/>
    </source>
</evidence>
<name>A0A318YQF0_ASPNB</name>
<dbReference type="PANTHER" id="PTHR10848:SF0">
    <property type="entry name" value="MEIOTIC RECOMBINATION PROTEIN SPO11"/>
    <property type="match status" value="1"/>
</dbReference>
<evidence type="ECO:0000256" key="7">
    <source>
        <dbReference type="ARBA" id="ARBA00023029"/>
    </source>
</evidence>
<dbReference type="GO" id="GO:0042138">
    <property type="term" value="P:meiotic DNA double-strand break formation"/>
    <property type="evidence" value="ECO:0007669"/>
    <property type="project" value="TreeGrafter"/>
</dbReference>
<dbReference type="Gene3D" id="1.10.10.10">
    <property type="entry name" value="Winged helix-like DNA-binding domain superfamily/Winged helix DNA-binding domain"/>
    <property type="match status" value="1"/>
</dbReference>
<comment type="cofactor">
    <cofactor evidence="2">
        <name>Mg(2+)</name>
        <dbReference type="ChEBI" id="CHEBI:18420"/>
    </cofactor>
</comment>
<accession>A0A318YQF0</accession>
<dbReference type="GeneID" id="37128332"/>
<evidence type="ECO:0000259" key="11">
    <source>
        <dbReference type="Pfam" id="PF04406"/>
    </source>
</evidence>
<dbReference type="InterPro" id="IPR013049">
    <property type="entry name" value="Spo11/TopoVI_A_N"/>
</dbReference>
<dbReference type="EC" id="5.6.2.2" evidence="4"/>
<reference evidence="13" key="1">
    <citation type="submission" date="2016-12" db="EMBL/GenBank/DDBJ databases">
        <title>The genomes of Aspergillus section Nigri reveals drivers in fungal speciation.</title>
        <authorList>
            <consortium name="DOE Joint Genome Institute"/>
            <person name="Vesth T.C."/>
            <person name="Nybo J."/>
            <person name="Theobald S."/>
            <person name="Brandl J."/>
            <person name="Frisvad J.C."/>
            <person name="Nielsen K.F."/>
            <person name="Lyhne E.K."/>
            <person name="Kogle M.E."/>
            <person name="Kuo A."/>
            <person name="Riley R."/>
            <person name="Clum A."/>
            <person name="Nolan M."/>
            <person name="Lipzen A."/>
            <person name="Salamov A."/>
            <person name="Henrissat B."/>
            <person name="Wiebenga A."/>
            <person name="De Vries R.P."/>
            <person name="Grigoriev I.V."/>
            <person name="Mortensen U.H."/>
            <person name="Andersen M.R."/>
            <person name="Baker S.E."/>
        </authorList>
    </citation>
    <scope>NUCLEOTIDE SEQUENCE [LARGE SCALE GENOMIC DNA]</scope>
    <source>
        <strain evidence="13">CBS 115656</strain>
    </source>
</reference>
<evidence type="ECO:0000256" key="1">
    <source>
        <dbReference type="ARBA" id="ARBA00000185"/>
    </source>
</evidence>
<proteinExistence type="inferred from homology"/>
<keyword evidence="7 10" id="KW-0799">Topoisomerase</keyword>
<keyword evidence="14" id="KW-1185">Reference proteome</keyword>
<evidence type="ECO:0000256" key="6">
    <source>
        <dbReference type="ARBA" id="ARBA00022842"/>
    </source>
</evidence>
<evidence type="ECO:0000256" key="4">
    <source>
        <dbReference type="ARBA" id="ARBA00012895"/>
    </source>
</evidence>
<sequence>MTESHLDDMEAEVFELPTNITTIPQTPVQSYIQETLAAILDEMSSPEGQPSITLKQRGKKFASLFINPQTQALETSEMQTYTTYRWPGRDGNEAWRFTVALRVLAAIAEAVQEGLVISKRDIYYSDPACFGTQRTVDALVDDLAHTMGVDRTALYVDTLVPRTQDIHKIDLADVAWAVYRRLASSNYHIRSAAGKGILVTGKGYPDLNTRAFVRKLFDHSRQLTKRPQFYALVDGDPDGMAIMATYKYGSVAFAHENRNLNVPGLHWLGLRVTDVVAGADPLGDNMLIRLTKRDRKKVVAMLSRNPIWAANGPEPEWRVELQQMLMLNVKAETEILYDMEGGLTRWLDRKLCSR</sequence>
<feature type="domain" description="Topoisomerase 6 subunit A/Spo11 TOPRIM" evidence="12">
    <location>
        <begin position="177"/>
        <end position="339"/>
    </location>
</feature>
<protein>
    <recommendedName>
        <fullName evidence="4">DNA topoisomerase (ATP-hydrolyzing)</fullName>
        <ecNumber evidence="4">5.6.2.2</ecNumber>
    </recommendedName>
</protein>
<dbReference type="EMBL" id="KZ821451">
    <property type="protein sequence ID" value="PYH36935.1"/>
    <property type="molecule type" value="Genomic_DNA"/>
</dbReference>
<dbReference type="GO" id="GO:0000706">
    <property type="term" value="P:meiotic DNA double-strand break processing"/>
    <property type="evidence" value="ECO:0007669"/>
    <property type="project" value="TreeGrafter"/>
</dbReference>
<keyword evidence="6" id="KW-0460">Magnesium</keyword>
<dbReference type="InterPro" id="IPR036078">
    <property type="entry name" value="Spo11/TopoVI_A_sf"/>
</dbReference>
<evidence type="ECO:0000313" key="14">
    <source>
        <dbReference type="Proteomes" id="UP000247647"/>
    </source>
</evidence>
<comment type="catalytic activity">
    <reaction evidence="1 10">
        <text>ATP-dependent breakage, passage and rejoining of double-stranded DNA.</text>
        <dbReference type="EC" id="5.6.2.2"/>
    </reaction>
</comment>
<evidence type="ECO:0000256" key="3">
    <source>
        <dbReference type="ARBA" id="ARBA00006559"/>
    </source>
</evidence>
<dbReference type="OrthoDB" id="5377392at2759"/>
<dbReference type="GO" id="GO:0005524">
    <property type="term" value="F:ATP binding"/>
    <property type="evidence" value="ECO:0007669"/>
    <property type="project" value="InterPro"/>
</dbReference>
<dbReference type="Pfam" id="PF04406">
    <property type="entry name" value="TP6A_N"/>
    <property type="match status" value="1"/>
</dbReference>
<dbReference type="InterPro" id="IPR002815">
    <property type="entry name" value="Spo11/TopoVI_A"/>
</dbReference>
<dbReference type="CDD" id="cd00223">
    <property type="entry name" value="TOPRIM_TopoIIB_SPO"/>
    <property type="match status" value="1"/>
</dbReference>
<keyword evidence="8 10" id="KW-0238">DNA-binding</keyword>
<evidence type="ECO:0000256" key="5">
    <source>
        <dbReference type="ARBA" id="ARBA00022723"/>
    </source>
</evidence>
<evidence type="ECO:0000256" key="9">
    <source>
        <dbReference type="ARBA" id="ARBA00023235"/>
    </source>
</evidence>
<dbReference type="InterPro" id="IPR036388">
    <property type="entry name" value="WH-like_DNA-bd_sf"/>
</dbReference>
<dbReference type="AlphaFoldDB" id="A0A318YQF0"/>
<dbReference type="Pfam" id="PF21180">
    <property type="entry name" value="TOP6A-Spo11_Toprim"/>
    <property type="match status" value="1"/>
</dbReference>
<keyword evidence="9 10" id="KW-0413">Isomerase</keyword>
<dbReference type="GO" id="GO:0003677">
    <property type="term" value="F:DNA binding"/>
    <property type="evidence" value="ECO:0007669"/>
    <property type="project" value="UniProtKB-UniRule"/>
</dbReference>
<dbReference type="Proteomes" id="UP000247647">
    <property type="component" value="Unassembled WGS sequence"/>
</dbReference>
<dbReference type="PANTHER" id="PTHR10848">
    <property type="entry name" value="MEIOTIC RECOMBINATION PROTEIN SPO11"/>
    <property type="match status" value="1"/>
</dbReference>
<dbReference type="PROSITE" id="PS52041">
    <property type="entry name" value="TOPO_IIB"/>
    <property type="match status" value="1"/>
</dbReference>
<feature type="active site" description="O-(5'-phospho-DNA)-tyrosine intermediate" evidence="10">
    <location>
        <position position="124"/>
    </location>
</feature>
<keyword evidence="5" id="KW-0479">Metal-binding</keyword>
<dbReference type="SUPFAM" id="SSF56726">
    <property type="entry name" value="DNA topoisomerase IV, alpha subunit"/>
    <property type="match status" value="1"/>
</dbReference>
<organism evidence="13 14">
    <name type="scientific">Aspergillus neoniger (strain CBS 115656)</name>
    <dbReference type="NCBI Taxonomy" id="1448310"/>
    <lineage>
        <taxon>Eukaryota</taxon>
        <taxon>Fungi</taxon>
        <taxon>Dikarya</taxon>
        <taxon>Ascomycota</taxon>
        <taxon>Pezizomycotina</taxon>
        <taxon>Eurotiomycetes</taxon>
        <taxon>Eurotiomycetidae</taxon>
        <taxon>Eurotiales</taxon>
        <taxon>Aspergillaceae</taxon>
        <taxon>Aspergillus</taxon>
        <taxon>Aspergillus subgen. Circumdati</taxon>
    </lineage>
</organism>
<dbReference type="GO" id="GO:0046872">
    <property type="term" value="F:metal ion binding"/>
    <property type="evidence" value="ECO:0007669"/>
    <property type="project" value="UniProtKB-KW"/>
</dbReference>
<dbReference type="InterPro" id="IPR034136">
    <property type="entry name" value="TOPRIM_Topo6A/Spo11"/>
</dbReference>
<evidence type="ECO:0000256" key="10">
    <source>
        <dbReference type="PROSITE-ProRule" id="PRU01385"/>
    </source>
</evidence>
<comment type="similarity">
    <text evidence="3 10">Belongs to the TOP6A family.</text>
</comment>
<dbReference type="GO" id="GO:0007131">
    <property type="term" value="P:reciprocal meiotic recombination"/>
    <property type="evidence" value="ECO:0007669"/>
    <property type="project" value="TreeGrafter"/>
</dbReference>
<evidence type="ECO:0000256" key="2">
    <source>
        <dbReference type="ARBA" id="ARBA00001946"/>
    </source>
</evidence>
<evidence type="ECO:0000313" key="13">
    <source>
        <dbReference type="EMBL" id="PYH36935.1"/>
    </source>
</evidence>
<gene>
    <name evidence="13" type="ORF">BO87DRAFT_404641</name>
</gene>
<dbReference type="GO" id="GO:0003918">
    <property type="term" value="F:DNA topoisomerase type II (double strand cut, ATP-hydrolyzing) activity"/>
    <property type="evidence" value="ECO:0007669"/>
    <property type="project" value="UniProtKB-UniRule"/>
</dbReference>
<dbReference type="Gene3D" id="3.40.1360.10">
    <property type="match status" value="1"/>
</dbReference>
<evidence type="ECO:0000259" key="12">
    <source>
        <dbReference type="Pfam" id="PF21180"/>
    </source>
</evidence>
<feature type="domain" description="Spo11/DNA topoisomerase VI subunit A N-terminal" evidence="11">
    <location>
        <begin position="95"/>
        <end position="156"/>
    </location>
</feature>